<comment type="caution">
    <text evidence="4">The sequence shown here is derived from an EMBL/GenBank/DDBJ whole genome shotgun (WGS) entry which is preliminary data.</text>
</comment>
<comment type="similarity">
    <text evidence="1">Belongs to the alkB family.</text>
</comment>
<dbReference type="PANTHER" id="PTHR31447">
    <property type="entry name" value="HYDROXYPROLINE-RICH GLYCOPROTEIN FAMILY PROTEIN-RELATED"/>
    <property type="match status" value="1"/>
</dbReference>
<dbReference type="PROSITE" id="PS51471">
    <property type="entry name" value="FE2OG_OXY"/>
    <property type="match status" value="1"/>
</dbReference>
<proteinExistence type="inferred from homology"/>
<gene>
    <name evidence="4" type="ORF">HRI_004366100</name>
</gene>
<feature type="compositionally biased region" description="Polar residues" evidence="2">
    <location>
        <begin position="60"/>
        <end position="76"/>
    </location>
</feature>
<protein>
    <recommendedName>
        <fullName evidence="3">Fe2OG dioxygenase domain-containing protein</fullName>
    </recommendedName>
</protein>
<dbReference type="InterPro" id="IPR044842">
    <property type="entry name" value="ALKBH9B/ALKBH10B-like"/>
</dbReference>
<evidence type="ECO:0000259" key="3">
    <source>
        <dbReference type="PROSITE" id="PS51471"/>
    </source>
</evidence>
<accession>A0A9W7MLX1</accession>
<evidence type="ECO:0000256" key="1">
    <source>
        <dbReference type="ARBA" id="ARBA00007879"/>
    </source>
</evidence>
<evidence type="ECO:0000313" key="5">
    <source>
        <dbReference type="Proteomes" id="UP001165190"/>
    </source>
</evidence>
<dbReference type="InterPro" id="IPR027450">
    <property type="entry name" value="AlkB-like"/>
</dbReference>
<reference evidence="4" key="1">
    <citation type="submission" date="2023-05" db="EMBL/GenBank/DDBJ databases">
        <title>Genome and transcriptome analyses reveal genes involved in the formation of fine ridges on petal epidermal cells in Hibiscus trionum.</title>
        <authorList>
            <person name="Koshimizu S."/>
            <person name="Masuda S."/>
            <person name="Ishii T."/>
            <person name="Shirasu K."/>
            <person name="Hoshino A."/>
            <person name="Arita M."/>
        </authorList>
    </citation>
    <scope>NUCLEOTIDE SEQUENCE</scope>
    <source>
        <strain evidence="4">Hamamatsu line</strain>
    </source>
</reference>
<dbReference type="GO" id="GO:0003729">
    <property type="term" value="F:mRNA binding"/>
    <property type="evidence" value="ECO:0007669"/>
    <property type="project" value="InterPro"/>
</dbReference>
<dbReference type="InterPro" id="IPR005123">
    <property type="entry name" value="Oxoglu/Fe-dep_dioxygenase_dom"/>
</dbReference>
<dbReference type="Gene3D" id="2.60.120.590">
    <property type="entry name" value="Alpha-ketoglutarate-dependent dioxygenase AlkB-like"/>
    <property type="match status" value="1"/>
</dbReference>
<name>A0A9W7MLX1_HIBTR</name>
<organism evidence="4 5">
    <name type="scientific">Hibiscus trionum</name>
    <name type="common">Flower of an hour</name>
    <dbReference type="NCBI Taxonomy" id="183268"/>
    <lineage>
        <taxon>Eukaryota</taxon>
        <taxon>Viridiplantae</taxon>
        <taxon>Streptophyta</taxon>
        <taxon>Embryophyta</taxon>
        <taxon>Tracheophyta</taxon>
        <taxon>Spermatophyta</taxon>
        <taxon>Magnoliopsida</taxon>
        <taxon>eudicotyledons</taxon>
        <taxon>Gunneridae</taxon>
        <taxon>Pentapetalae</taxon>
        <taxon>rosids</taxon>
        <taxon>malvids</taxon>
        <taxon>Malvales</taxon>
        <taxon>Malvaceae</taxon>
        <taxon>Malvoideae</taxon>
        <taxon>Hibiscus</taxon>
    </lineage>
</organism>
<dbReference type="Pfam" id="PF13532">
    <property type="entry name" value="2OG-FeII_Oxy_2"/>
    <property type="match status" value="1"/>
</dbReference>
<evidence type="ECO:0000256" key="2">
    <source>
        <dbReference type="SAM" id="MobiDB-lite"/>
    </source>
</evidence>
<feature type="domain" description="Fe2OG dioxygenase" evidence="3">
    <location>
        <begin position="250"/>
        <end position="347"/>
    </location>
</feature>
<sequence length="443" mass="49030">MAGKLTESDAGHSESEGVIGLLKTMNRNEVFEALSQGFCQHCEALLEKRIHQILNRRGSETSLSNGEASVASNSTPVPDLASGKQLTPVAPPAANFDILLSDGLGGTVVDNGLSEEQKEHIRFSQVGRKKDFVHTEKIDGKPTNVLKGLELHTKVFNAEEQKTIVECVYDLQRMGQKGQLRERTYTEPRKWMRGKGRVTIQFGCCYNYAVDKNGNPPGIIRDEEVDPLPLLFKQMIKRMVRWLILPPTCIPNSCIVNIYDEGDCIPPHIDHHDFLRPFCTVSFLTQSNIIFGSNLKIVSPGEFSGPVSIPLPVGSVLILNGNGADIAKHCVPAVPGKRISITFRRMDDSKLPYQFSPDPELLRIKPLAVSPRANSFPQGHHQKPIINSSFVKAIVQQNQHRNGQVIKDKSDPETAKTMNNGSFLAGNDDFPPLGKANKTRSRR</sequence>
<dbReference type="InterPro" id="IPR037151">
    <property type="entry name" value="AlkB-like_sf"/>
</dbReference>
<dbReference type="GO" id="GO:0006402">
    <property type="term" value="P:mRNA catabolic process"/>
    <property type="evidence" value="ECO:0007669"/>
    <property type="project" value="InterPro"/>
</dbReference>
<feature type="region of interest" description="Disordered" evidence="2">
    <location>
        <begin position="58"/>
        <end position="79"/>
    </location>
</feature>
<dbReference type="SUPFAM" id="SSF51197">
    <property type="entry name" value="Clavaminate synthase-like"/>
    <property type="match status" value="1"/>
</dbReference>
<dbReference type="GO" id="GO:0032451">
    <property type="term" value="F:demethylase activity"/>
    <property type="evidence" value="ECO:0007669"/>
    <property type="project" value="InterPro"/>
</dbReference>
<dbReference type="PANTHER" id="PTHR31447:SF1">
    <property type="entry name" value="OS06G0138200 PROTEIN"/>
    <property type="match status" value="1"/>
</dbReference>
<evidence type="ECO:0000313" key="4">
    <source>
        <dbReference type="EMBL" id="GMJ06969.1"/>
    </source>
</evidence>
<dbReference type="EMBL" id="BSYR01000046">
    <property type="protein sequence ID" value="GMJ06969.1"/>
    <property type="molecule type" value="Genomic_DNA"/>
</dbReference>
<keyword evidence="5" id="KW-1185">Reference proteome</keyword>
<dbReference type="Proteomes" id="UP001165190">
    <property type="component" value="Unassembled WGS sequence"/>
</dbReference>
<feature type="region of interest" description="Disordered" evidence="2">
    <location>
        <begin position="401"/>
        <end position="443"/>
    </location>
</feature>
<dbReference type="AlphaFoldDB" id="A0A9W7MLX1"/>
<dbReference type="OrthoDB" id="271595at2759"/>